<name>A0A086L3G9_TOXGO</name>
<organism evidence="2 3">
    <name type="scientific">Toxoplasma gondii FOU</name>
    <dbReference type="NCBI Taxonomy" id="943167"/>
    <lineage>
        <taxon>Eukaryota</taxon>
        <taxon>Sar</taxon>
        <taxon>Alveolata</taxon>
        <taxon>Apicomplexa</taxon>
        <taxon>Conoidasida</taxon>
        <taxon>Coccidia</taxon>
        <taxon>Eucoccidiorida</taxon>
        <taxon>Eimeriorina</taxon>
        <taxon>Sarcocystidae</taxon>
        <taxon>Toxoplasma</taxon>
    </lineage>
</organism>
<sequence length="982" mass="104535">LRFSPHALLLATPGLLCRACVPFVQPIVSAWTGRCLLSLRMHWPALLPLAAELLCRFSLSLPPKRSTLPASPTALACLLCAHASQGNSPGLQKDSFAPSEPRRVAPASANATTPALSSPSEPPRSTVSVTVFLDREESQPGSLKFLFQPALQGSRPGIPLRHALHVLSARRGNSNSPPRTNTPDVCTPDQAAPDSEVFIRSWNSHFAWMNAYRAGLSTFLEDVGNMHGLSGICSSSPSKRGGNVAHFEGQERPWLLDVPADAGAPASGRLQTSTPSACAASPHASGRSISPRFEFHADATGFFSRKSLYKTAVYAGVAGFPAVAARCLSACAAAAVTPETFAWLTALAATLRAEAALARNAGNSIFSEGFTGASRPVLLGQTDVETALAASPHVSAEPAVENLSGFREGGNESEEQLSACSMHALPGGTVSGDACAGGLAHAPPASFDSPKERQQTKCGVRNAAGRSDAFAEALAQAREAVREAERHWTLAPESLETLRRREEHFLGEGRSSSCGKPHPLLYAFTKGRSALVTALLSFLAFCGDVAHGKTVSRRAPLSPSSTGTCRSEETPKTAASEQSTRATSRAKLFPGREMTAEASEEHAESLHPGGCARAPLPAHAECEQEIFKETLDLLENLRNQFGSLEVQTFSSEFGVSSELSLKSNPTPSGRGAQDSDACDGVASPGLLEGAVSEDEAVEGADGEPGEERDFSEPRAPLHASTDPYAPVQTVKKEVTEEGVSSTEANEQVESARDLEVEDAGFVKCEEGRRWISSETTACLTAEVELEQEVSMDCSSSGSKSFSASRTADRRKCFTPVAENRQMTASFTEQEREAGPQDSGGRFDPGDETRSPLFFCWNEDADGKGSSPLLRRAFPRDLLRQAAALVEQCIYTPFPLPPRIFNPKCLPWVAVRAVLSGEEEAARGRCVFPVVMFTGELRDAEAQTLAAWAFVRLRISLAIGVGFFQQAALHGTLHAKDKAWLAA</sequence>
<feature type="region of interest" description="Disordered" evidence="1">
    <location>
        <begin position="90"/>
        <end position="125"/>
    </location>
</feature>
<feature type="compositionally biased region" description="Acidic residues" evidence="1">
    <location>
        <begin position="691"/>
        <end position="704"/>
    </location>
</feature>
<feature type="compositionally biased region" description="Polar residues" evidence="1">
    <location>
        <begin position="658"/>
        <end position="667"/>
    </location>
</feature>
<evidence type="ECO:0000313" key="3">
    <source>
        <dbReference type="Proteomes" id="UP000028838"/>
    </source>
</evidence>
<feature type="region of interest" description="Disordered" evidence="1">
    <location>
        <begin position="658"/>
        <end position="751"/>
    </location>
</feature>
<feature type="compositionally biased region" description="Polar residues" evidence="1">
    <location>
        <begin position="738"/>
        <end position="748"/>
    </location>
</feature>
<dbReference type="AlphaFoldDB" id="A0A086L3G9"/>
<protein>
    <submittedName>
        <fullName evidence="2">Uncharacterized protein</fullName>
    </submittedName>
</protein>
<dbReference type="OrthoDB" id="332044at2759"/>
<feature type="compositionally biased region" description="Polar residues" evidence="1">
    <location>
        <begin position="109"/>
        <end position="125"/>
    </location>
</feature>
<feature type="non-terminal residue" evidence="2">
    <location>
        <position position="1"/>
    </location>
</feature>
<dbReference type="Proteomes" id="UP000028838">
    <property type="component" value="Unassembled WGS sequence"/>
</dbReference>
<comment type="caution">
    <text evidence="2">The sequence shown here is derived from an EMBL/GenBank/DDBJ whole genome shotgun (WGS) entry which is preliminary data.</text>
</comment>
<evidence type="ECO:0000313" key="2">
    <source>
        <dbReference type="EMBL" id="KFG51187.1"/>
    </source>
</evidence>
<dbReference type="EMBL" id="AEYH02001325">
    <property type="protein sequence ID" value="KFG51187.1"/>
    <property type="molecule type" value="Genomic_DNA"/>
</dbReference>
<proteinExistence type="predicted"/>
<feature type="compositionally biased region" description="Polar residues" evidence="1">
    <location>
        <begin position="573"/>
        <end position="583"/>
    </location>
</feature>
<gene>
    <name evidence="2" type="ORF">TGFOU_242435B</name>
</gene>
<feature type="compositionally biased region" description="Polar residues" evidence="1">
    <location>
        <begin position="171"/>
        <end position="184"/>
    </location>
</feature>
<feature type="region of interest" description="Disordered" evidence="1">
    <location>
        <begin position="821"/>
        <end position="843"/>
    </location>
</feature>
<evidence type="ECO:0000256" key="1">
    <source>
        <dbReference type="SAM" id="MobiDB-lite"/>
    </source>
</evidence>
<dbReference type="VEuPathDB" id="ToxoDB:TGFOU_242435B"/>
<accession>A0A086L3G9</accession>
<feature type="region of interest" description="Disordered" evidence="1">
    <location>
        <begin position="170"/>
        <end position="189"/>
    </location>
</feature>
<feature type="region of interest" description="Disordered" evidence="1">
    <location>
        <begin position="552"/>
        <end position="584"/>
    </location>
</feature>
<reference evidence="2 3" key="1">
    <citation type="submission" date="2014-07" db="EMBL/GenBank/DDBJ databases">
        <authorList>
            <person name="Sibley D."/>
            <person name="Venepally P."/>
            <person name="Karamycheva S."/>
            <person name="Hadjithomas M."/>
            <person name="Khan A."/>
            <person name="Brunk B."/>
            <person name="Roos D."/>
            <person name="Caler E."/>
            <person name="Lorenzi H."/>
        </authorList>
    </citation>
    <scope>NUCLEOTIDE SEQUENCE [LARGE SCALE GENOMIC DNA]</scope>
    <source>
        <strain evidence="2 3">FOU</strain>
    </source>
</reference>